<keyword evidence="1" id="KW-1185">Reference proteome</keyword>
<proteinExistence type="predicted"/>
<gene>
    <name evidence="2" type="primary">LOC140012840</name>
</gene>
<protein>
    <recommendedName>
        <fullName evidence="3">UBN2_3 domain-containing protein</fullName>
    </recommendedName>
</protein>
<dbReference type="GeneID" id="140012840"/>
<dbReference type="Pfam" id="PF14223">
    <property type="entry name" value="Retrotran_gag_2"/>
    <property type="match status" value="1"/>
</dbReference>
<evidence type="ECO:0000313" key="2">
    <source>
        <dbReference type="RefSeq" id="XP_071917276.1"/>
    </source>
</evidence>
<dbReference type="RefSeq" id="XP_071917276.1">
    <property type="nucleotide sequence ID" value="XM_072061175.1"/>
</dbReference>
<dbReference type="Proteomes" id="UP001652660">
    <property type="component" value="Chromosome 8e"/>
</dbReference>
<reference evidence="2" key="1">
    <citation type="submission" date="2025-08" db="UniProtKB">
        <authorList>
            <consortium name="RefSeq"/>
        </authorList>
    </citation>
    <scope>IDENTIFICATION</scope>
    <source>
        <tissue evidence="2">Leaves</tissue>
    </source>
</reference>
<evidence type="ECO:0008006" key="3">
    <source>
        <dbReference type="Google" id="ProtNLM"/>
    </source>
</evidence>
<name>A0ABM4VCK9_COFAR</name>
<organism evidence="1 2">
    <name type="scientific">Coffea arabica</name>
    <name type="common">Arabian coffee</name>
    <dbReference type="NCBI Taxonomy" id="13443"/>
    <lineage>
        <taxon>Eukaryota</taxon>
        <taxon>Viridiplantae</taxon>
        <taxon>Streptophyta</taxon>
        <taxon>Embryophyta</taxon>
        <taxon>Tracheophyta</taxon>
        <taxon>Spermatophyta</taxon>
        <taxon>Magnoliopsida</taxon>
        <taxon>eudicotyledons</taxon>
        <taxon>Gunneridae</taxon>
        <taxon>Pentapetalae</taxon>
        <taxon>asterids</taxon>
        <taxon>lamiids</taxon>
        <taxon>Gentianales</taxon>
        <taxon>Rubiaceae</taxon>
        <taxon>Ixoroideae</taxon>
        <taxon>Gardenieae complex</taxon>
        <taxon>Bertiereae - Coffeeae clade</taxon>
        <taxon>Coffeeae</taxon>
        <taxon>Coffea</taxon>
    </lineage>
</organism>
<evidence type="ECO:0000313" key="1">
    <source>
        <dbReference type="Proteomes" id="UP001652660"/>
    </source>
</evidence>
<sequence length="129" mass="15134">MAIATKNIVAELNKGEKLNGDNFDVWHRRVQYILEEQEYLETLHHTMSEPEYGDTPHHQKNLEAYQAWKKKNSNTRITLLSSMQDDLMVEYENYPTAHELWTALKAKFGATSSTKVRQLTIKFDTYVKK</sequence>
<accession>A0ABM4VCK9</accession>